<evidence type="ECO:0000259" key="2">
    <source>
        <dbReference type="Pfam" id="PF08327"/>
    </source>
</evidence>
<reference evidence="3 4" key="1">
    <citation type="submission" date="2019-01" db="EMBL/GenBank/DDBJ databases">
        <title>Draft genome sequence of Dictyobacter sp. Uno17.</title>
        <authorList>
            <person name="Wang C.M."/>
            <person name="Zheng Y."/>
            <person name="Sakai Y."/>
            <person name="Abe K."/>
            <person name="Yokota A."/>
            <person name="Yabe S."/>
        </authorList>
    </citation>
    <scope>NUCLEOTIDE SEQUENCE [LARGE SCALE GENOMIC DNA]</scope>
    <source>
        <strain evidence="3 4">Uno17</strain>
    </source>
</reference>
<organism evidence="3 4">
    <name type="scientific">Dictyobacter arantiisoli</name>
    <dbReference type="NCBI Taxonomy" id="2014874"/>
    <lineage>
        <taxon>Bacteria</taxon>
        <taxon>Bacillati</taxon>
        <taxon>Chloroflexota</taxon>
        <taxon>Ktedonobacteria</taxon>
        <taxon>Ktedonobacterales</taxon>
        <taxon>Dictyobacteraceae</taxon>
        <taxon>Dictyobacter</taxon>
    </lineage>
</organism>
<proteinExistence type="inferred from homology"/>
<dbReference type="InterPro" id="IPR013538">
    <property type="entry name" value="ASHA1/2-like_C"/>
</dbReference>
<dbReference type="AlphaFoldDB" id="A0A5A5T798"/>
<gene>
    <name evidence="3" type="ORF">KDI_06890</name>
</gene>
<evidence type="ECO:0000313" key="3">
    <source>
        <dbReference type="EMBL" id="GCF07125.1"/>
    </source>
</evidence>
<dbReference type="Gene3D" id="3.30.530.20">
    <property type="match status" value="1"/>
</dbReference>
<dbReference type="EMBL" id="BIXY01000006">
    <property type="protein sequence ID" value="GCF07125.1"/>
    <property type="molecule type" value="Genomic_DNA"/>
</dbReference>
<name>A0A5A5T798_9CHLR</name>
<feature type="domain" description="Activator of Hsp90 ATPase homologue 1/2-like C-terminal" evidence="2">
    <location>
        <begin position="24"/>
        <end position="159"/>
    </location>
</feature>
<dbReference type="Pfam" id="PF08327">
    <property type="entry name" value="AHSA1"/>
    <property type="match status" value="1"/>
</dbReference>
<comment type="caution">
    <text evidence="3">The sequence shown here is derived from an EMBL/GenBank/DDBJ whole genome shotgun (WGS) entry which is preliminary data.</text>
</comment>
<dbReference type="Proteomes" id="UP000322530">
    <property type="component" value="Unassembled WGS sequence"/>
</dbReference>
<protein>
    <submittedName>
        <fullName evidence="3">ATPase</fullName>
    </submittedName>
</protein>
<dbReference type="OrthoDB" id="118413at2"/>
<evidence type="ECO:0000256" key="1">
    <source>
        <dbReference type="ARBA" id="ARBA00006817"/>
    </source>
</evidence>
<dbReference type="InterPro" id="IPR023393">
    <property type="entry name" value="START-like_dom_sf"/>
</dbReference>
<evidence type="ECO:0000313" key="4">
    <source>
        <dbReference type="Proteomes" id="UP000322530"/>
    </source>
</evidence>
<dbReference type="CDD" id="cd07826">
    <property type="entry name" value="SRPBCC_CalC_Aha1-like_9"/>
    <property type="match status" value="1"/>
</dbReference>
<comment type="similarity">
    <text evidence="1">Belongs to the AHA1 family.</text>
</comment>
<dbReference type="SUPFAM" id="SSF55961">
    <property type="entry name" value="Bet v1-like"/>
    <property type="match status" value="1"/>
</dbReference>
<dbReference type="RefSeq" id="WP_149400160.1">
    <property type="nucleotide sequence ID" value="NZ_BIXY01000006.1"/>
</dbReference>
<keyword evidence="4" id="KW-1185">Reference proteome</keyword>
<accession>A0A5A5T798</accession>
<sequence>MTANETIIVAEPGKQEMLIIREFDAPRELVFRAFTDPTLYVQWLGPRRGTMTLDVFEPKTNGKWRYLYTDPNGGVSAFHGVYHEVLTSELIINTFEFEGIPEKGHVCLETVRFEEFPGERTKLTAHSIFQSVADRDSMLQSGMEEGTSDSFERLAELLKTMEK</sequence>